<name>A0A7S4BWF5_CHRCT</name>
<sequence length="107" mass="12052">MRALQSRTPLSMDSIFGYVSSALPAGVSGRGISVVAVRRRRSRELQSSSDEDASEFNYFVSIIVCGVKLPPMRCSNCQLQRPRRAGDVRQRNRCEFSQFYLRCGAEQ</sequence>
<organism evidence="2">
    <name type="scientific">Chrysotila carterae</name>
    <name type="common">Marine alga</name>
    <name type="synonym">Syracosphaera carterae</name>
    <dbReference type="NCBI Taxonomy" id="13221"/>
    <lineage>
        <taxon>Eukaryota</taxon>
        <taxon>Haptista</taxon>
        <taxon>Haptophyta</taxon>
        <taxon>Prymnesiophyceae</taxon>
        <taxon>Isochrysidales</taxon>
        <taxon>Isochrysidaceae</taxon>
        <taxon>Chrysotila</taxon>
    </lineage>
</organism>
<gene>
    <name evidence="2" type="ORF">PCAR00345_LOCUS31934</name>
</gene>
<keyword evidence="1" id="KW-0472">Membrane</keyword>
<reference evidence="2" key="1">
    <citation type="submission" date="2021-01" db="EMBL/GenBank/DDBJ databases">
        <authorList>
            <person name="Corre E."/>
            <person name="Pelletier E."/>
            <person name="Niang G."/>
            <person name="Scheremetjew M."/>
            <person name="Finn R."/>
            <person name="Kale V."/>
            <person name="Holt S."/>
            <person name="Cochrane G."/>
            <person name="Meng A."/>
            <person name="Brown T."/>
            <person name="Cohen L."/>
        </authorList>
    </citation>
    <scope>NUCLEOTIDE SEQUENCE</scope>
    <source>
        <strain evidence="2">CCMP645</strain>
    </source>
</reference>
<protein>
    <submittedName>
        <fullName evidence="2">Uncharacterized protein</fullName>
    </submittedName>
</protein>
<keyword evidence="1" id="KW-0812">Transmembrane</keyword>
<evidence type="ECO:0000256" key="1">
    <source>
        <dbReference type="SAM" id="Phobius"/>
    </source>
</evidence>
<keyword evidence="1" id="KW-1133">Transmembrane helix</keyword>
<feature type="transmembrane region" description="Helical" evidence="1">
    <location>
        <begin position="15"/>
        <end position="37"/>
    </location>
</feature>
<proteinExistence type="predicted"/>
<dbReference type="EMBL" id="HBIZ01049901">
    <property type="protein sequence ID" value="CAE0779295.1"/>
    <property type="molecule type" value="Transcribed_RNA"/>
</dbReference>
<accession>A0A7S4BWF5</accession>
<dbReference type="AlphaFoldDB" id="A0A7S4BWF5"/>
<evidence type="ECO:0000313" key="2">
    <source>
        <dbReference type="EMBL" id="CAE0779295.1"/>
    </source>
</evidence>